<keyword evidence="7 13" id="KW-0472">Membrane</keyword>
<keyword evidence="9" id="KW-0325">Glycoprotein</keyword>
<comment type="function">
    <text evidence="12">Glutamate-gated receptor that probably acts as a non-selective cation channel. May be involved in light-signal transduction and calcium homeostasis via the regulation of calcium influx into cells.</text>
</comment>
<evidence type="ECO:0000256" key="1">
    <source>
        <dbReference type="ARBA" id="ARBA00004141"/>
    </source>
</evidence>
<dbReference type="Pfam" id="PF01094">
    <property type="entry name" value="ANF_receptor"/>
    <property type="match status" value="1"/>
</dbReference>
<dbReference type="GO" id="GO:0015276">
    <property type="term" value="F:ligand-gated monoatomic ion channel activity"/>
    <property type="evidence" value="ECO:0007669"/>
    <property type="project" value="InterPro"/>
</dbReference>
<keyword evidence="3" id="KW-0813">Transport</keyword>
<dbReference type="PANTHER" id="PTHR34836:SF1">
    <property type="entry name" value="OS09G0428600 PROTEIN"/>
    <property type="match status" value="1"/>
</dbReference>
<evidence type="ECO:0000256" key="5">
    <source>
        <dbReference type="ARBA" id="ARBA00022989"/>
    </source>
</evidence>
<evidence type="ECO:0000256" key="11">
    <source>
        <dbReference type="ARBA" id="ARBA00023303"/>
    </source>
</evidence>
<comment type="subcellular location">
    <subcellularLocation>
        <location evidence="1">Membrane</location>
        <topology evidence="1">Multi-pass membrane protein</topology>
    </subcellularLocation>
</comment>
<comment type="caution">
    <text evidence="15">The sequence shown here is derived from an EMBL/GenBank/DDBJ whole genome shotgun (WGS) entry which is preliminary data.</text>
</comment>
<evidence type="ECO:0000256" key="13">
    <source>
        <dbReference type="SAM" id="Phobius"/>
    </source>
</evidence>
<evidence type="ECO:0000256" key="3">
    <source>
        <dbReference type="ARBA" id="ARBA00022448"/>
    </source>
</evidence>
<accession>A0AAV3NQT3</accession>
<dbReference type="InterPro" id="IPR015683">
    <property type="entry name" value="Ionotropic_Glu_rcpt"/>
</dbReference>
<protein>
    <submittedName>
        <fullName evidence="15">Transmembrane signal receptor</fullName>
    </submittedName>
</protein>
<keyword evidence="4 13" id="KW-0812">Transmembrane</keyword>
<feature type="transmembrane region" description="Helical" evidence="13">
    <location>
        <begin position="484"/>
        <end position="502"/>
    </location>
</feature>
<evidence type="ECO:0000259" key="14">
    <source>
        <dbReference type="SMART" id="SM00079"/>
    </source>
</evidence>
<gene>
    <name evidence="15" type="ORF">LIER_02691</name>
</gene>
<dbReference type="FunFam" id="3.40.50.2300:FF:000188">
    <property type="entry name" value="Glutamate receptor"/>
    <property type="match status" value="1"/>
</dbReference>
<feature type="transmembrane region" description="Helical" evidence="13">
    <location>
        <begin position="415"/>
        <end position="434"/>
    </location>
</feature>
<sequence>MNNNNMLSMQMQCISDIIFHFKWPKVTVLYEQTNTFSSVDLGIITQFSDSLKKSTNSVIDHHLGFPPIFSLNEPEQCIQQELKKLKKNSTRVFVILQASLEFAKVLFKKANEEGMMKQGYVWIISDDLASSLESMEPSHIENMQGVIGIKTHFSEENTKPHKDFRLKFLRKFITEYSDDHIFSPSKYAFKAYDAIGVLGKAMEISKLNISSRELTHQILSSDFEGLSGRLRFKNGFLSQKIVFSIVNVICKKSYREVSKWEEKDGFFEDSGEGLNKVFWPGGEQETPLGYSVKKQLKIAVPKGACEQIVKVSFDKEKNKTSFSGFSVRVFEAAVSKLGYHLGYDLFQFNGTYSDMVKAVNNKLYHAAIGDITILANRYDMVDFSLPYVETSIVMIVPATSGISKERFAVMKAFKLQTWLVMATMNIFTAAVIYLNENINGNPDFAKDSSSQHIGAVFWLSITIYTLSQSKHCASSKLNKTTLGWLKYIYLIVIYHVYLDYYFL</sequence>
<dbReference type="Pfam" id="PF00497">
    <property type="entry name" value="SBP_bac_3"/>
    <property type="match status" value="1"/>
</dbReference>
<dbReference type="EMBL" id="BAABME010000299">
    <property type="protein sequence ID" value="GAA0141574.1"/>
    <property type="molecule type" value="Genomic_DNA"/>
</dbReference>
<keyword evidence="5 13" id="KW-1133">Transmembrane helix</keyword>
<keyword evidence="6" id="KW-0406">Ion transport</keyword>
<comment type="subunit">
    <text evidence="2">May form heteromers.</text>
</comment>
<reference evidence="15 16" key="1">
    <citation type="submission" date="2024-01" db="EMBL/GenBank/DDBJ databases">
        <title>The complete chloroplast genome sequence of Lithospermum erythrorhizon: insights into the phylogenetic relationship among Boraginaceae species and the maternal lineages of purple gromwells.</title>
        <authorList>
            <person name="Okada T."/>
            <person name="Watanabe K."/>
        </authorList>
    </citation>
    <scope>NUCLEOTIDE SEQUENCE [LARGE SCALE GENOMIC DNA]</scope>
</reference>
<dbReference type="PANTHER" id="PTHR34836">
    <property type="entry name" value="OS06G0188250 PROTEIN"/>
    <property type="match status" value="1"/>
</dbReference>
<evidence type="ECO:0000256" key="2">
    <source>
        <dbReference type="ARBA" id="ARBA00011095"/>
    </source>
</evidence>
<dbReference type="InterPro" id="IPR001638">
    <property type="entry name" value="Solute-binding_3/MltF_N"/>
</dbReference>
<evidence type="ECO:0000256" key="8">
    <source>
        <dbReference type="ARBA" id="ARBA00023170"/>
    </source>
</evidence>
<dbReference type="SMART" id="SM00079">
    <property type="entry name" value="PBPe"/>
    <property type="match status" value="1"/>
</dbReference>
<evidence type="ECO:0000313" key="15">
    <source>
        <dbReference type="EMBL" id="GAA0141574.1"/>
    </source>
</evidence>
<name>A0AAV3NQT3_LITER</name>
<evidence type="ECO:0000313" key="16">
    <source>
        <dbReference type="Proteomes" id="UP001454036"/>
    </source>
</evidence>
<dbReference type="Gene3D" id="3.40.50.2300">
    <property type="match status" value="2"/>
</dbReference>
<keyword evidence="11" id="KW-0407">Ion channel</keyword>
<dbReference type="AlphaFoldDB" id="A0AAV3NQT3"/>
<dbReference type="Gene3D" id="3.40.190.10">
    <property type="entry name" value="Periplasmic binding protein-like II"/>
    <property type="match status" value="1"/>
</dbReference>
<dbReference type="SUPFAM" id="SSF53850">
    <property type="entry name" value="Periplasmic binding protein-like II"/>
    <property type="match status" value="1"/>
</dbReference>
<evidence type="ECO:0000256" key="12">
    <source>
        <dbReference type="ARBA" id="ARBA00049638"/>
    </source>
</evidence>
<dbReference type="SUPFAM" id="SSF53822">
    <property type="entry name" value="Periplasmic binding protein-like I"/>
    <property type="match status" value="1"/>
</dbReference>
<keyword evidence="8 15" id="KW-0675">Receptor</keyword>
<dbReference type="InterPro" id="IPR001320">
    <property type="entry name" value="Iontro_rcpt_C"/>
</dbReference>
<feature type="domain" description="Ionotropic glutamate receptor C-terminal" evidence="14">
    <location>
        <begin position="295"/>
        <end position="487"/>
    </location>
</feature>
<dbReference type="Proteomes" id="UP001454036">
    <property type="component" value="Unassembled WGS sequence"/>
</dbReference>
<keyword evidence="10" id="KW-1071">Ligand-gated ion channel</keyword>
<organism evidence="15 16">
    <name type="scientific">Lithospermum erythrorhizon</name>
    <name type="common">Purple gromwell</name>
    <name type="synonym">Lithospermum officinale var. erythrorhizon</name>
    <dbReference type="NCBI Taxonomy" id="34254"/>
    <lineage>
        <taxon>Eukaryota</taxon>
        <taxon>Viridiplantae</taxon>
        <taxon>Streptophyta</taxon>
        <taxon>Embryophyta</taxon>
        <taxon>Tracheophyta</taxon>
        <taxon>Spermatophyta</taxon>
        <taxon>Magnoliopsida</taxon>
        <taxon>eudicotyledons</taxon>
        <taxon>Gunneridae</taxon>
        <taxon>Pentapetalae</taxon>
        <taxon>asterids</taxon>
        <taxon>lamiids</taxon>
        <taxon>Boraginales</taxon>
        <taxon>Boraginaceae</taxon>
        <taxon>Boraginoideae</taxon>
        <taxon>Lithospermeae</taxon>
        <taxon>Lithospermum</taxon>
    </lineage>
</organism>
<proteinExistence type="predicted"/>
<evidence type="ECO:0000256" key="6">
    <source>
        <dbReference type="ARBA" id="ARBA00023065"/>
    </source>
</evidence>
<evidence type="ECO:0000256" key="4">
    <source>
        <dbReference type="ARBA" id="ARBA00022692"/>
    </source>
</evidence>
<evidence type="ECO:0000256" key="10">
    <source>
        <dbReference type="ARBA" id="ARBA00023286"/>
    </source>
</evidence>
<dbReference type="InterPro" id="IPR028082">
    <property type="entry name" value="Peripla_BP_I"/>
</dbReference>
<dbReference type="GO" id="GO:0016020">
    <property type="term" value="C:membrane"/>
    <property type="evidence" value="ECO:0007669"/>
    <property type="project" value="UniProtKB-SubCell"/>
</dbReference>
<dbReference type="InterPro" id="IPR001828">
    <property type="entry name" value="ANF_lig-bd_rcpt"/>
</dbReference>
<evidence type="ECO:0000256" key="7">
    <source>
        <dbReference type="ARBA" id="ARBA00023136"/>
    </source>
</evidence>
<evidence type="ECO:0000256" key="9">
    <source>
        <dbReference type="ARBA" id="ARBA00023180"/>
    </source>
</evidence>
<keyword evidence="16" id="KW-1185">Reference proteome</keyword>